<evidence type="ECO:0000256" key="1">
    <source>
        <dbReference type="SAM" id="MobiDB-lite"/>
    </source>
</evidence>
<evidence type="ECO:0000313" key="4">
    <source>
        <dbReference type="Proteomes" id="UP000229342"/>
    </source>
</evidence>
<dbReference type="InterPro" id="IPR012902">
    <property type="entry name" value="N_methyl_site"/>
</dbReference>
<protein>
    <recommendedName>
        <fullName evidence="5">Prepilin-type N-terminal cleavage/methylation domain-containing protein</fullName>
    </recommendedName>
</protein>
<proteinExistence type="predicted"/>
<name>A0A2H0KCH4_9BACT</name>
<comment type="caution">
    <text evidence="3">The sequence shown here is derived from an EMBL/GenBank/DDBJ whole genome shotgun (WGS) entry which is preliminary data.</text>
</comment>
<dbReference type="SUPFAM" id="SSF54523">
    <property type="entry name" value="Pili subunits"/>
    <property type="match status" value="1"/>
</dbReference>
<evidence type="ECO:0000313" key="3">
    <source>
        <dbReference type="EMBL" id="PIQ68939.1"/>
    </source>
</evidence>
<accession>A0A2H0KCH4</accession>
<keyword evidence="2" id="KW-0472">Membrane</keyword>
<sequence>MKHESYTMNKRKRGLPVPSSKFHGSSERGFSLLELLIAIVLFGIITGFVLVAYGKVSEQLFMTSLAYETALSFREAQSYGVSVRQFEGSFEYAYGIHFRNGIDKRFVLYADINADSEYNEGDDDETGCLSSAEGECSSIYRVERNNKIEKFCGVLALDAWPGGEKQEECNVNSVPETNQTITTLDVSFLRPNPDALIRTDIGSEYKAARVYLTSPGGIKRMVEVWNTGQISIK</sequence>
<gene>
    <name evidence="3" type="ORF">COV91_01580</name>
</gene>
<dbReference type="Proteomes" id="UP000229342">
    <property type="component" value="Unassembled WGS sequence"/>
</dbReference>
<organism evidence="3 4">
    <name type="scientific">Candidatus Taylorbacteria bacterium CG11_big_fil_rev_8_21_14_0_20_46_11</name>
    <dbReference type="NCBI Taxonomy" id="1975025"/>
    <lineage>
        <taxon>Bacteria</taxon>
        <taxon>Candidatus Tayloriibacteriota</taxon>
    </lineage>
</organism>
<evidence type="ECO:0000256" key="2">
    <source>
        <dbReference type="SAM" id="Phobius"/>
    </source>
</evidence>
<dbReference type="InterPro" id="IPR045584">
    <property type="entry name" value="Pilin-like"/>
</dbReference>
<dbReference type="EMBL" id="PCVG01000018">
    <property type="protein sequence ID" value="PIQ68939.1"/>
    <property type="molecule type" value="Genomic_DNA"/>
</dbReference>
<keyword evidence="2" id="KW-1133">Transmembrane helix</keyword>
<dbReference type="PROSITE" id="PS00409">
    <property type="entry name" value="PROKAR_NTER_METHYL"/>
    <property type="match status" value="1"/>
</dbReference>
<reference evidence="3 4" key="1">
    <citation type="submission" date="2017-09" db="EMBL/GenBank/DDBJ databases">
        <title>Depth-based differentiation of microbial function through sediment-hosted aquifers and enrichment of novel symbionts in the deep terrestrial subsurface.</title>
        <authorList>
            <person name="Probst A.J."/>
            <person name="Ladd B."/>
            <person name="Jarett J.K."/>
            <person name="Geller-Mcgrath D.E."/>
            <person name="Sieber C.M."/>
            <person name="Emerson J.B."/>
            <person name="Anantharaman K."/>
            <person name="Thomas B.C."/>
            <person name="Malmstrom R."/>
            <person name="Stieglmeier M."/>
            <person name="Klingl A."/>
            <person name="Woyke T."/>
            <person name="Ryan C.M."/>
            <person name="Banfield J.F."/>
        </authorList>
    </citation>
    <scope>NUCLEOTIDE SEQUENCE [LARGE SCALE GENOMIC DNA]</scope>
    <source>
        <strain evidence="3">CG11_big_fil_rev_8_21_14_0_20_46_11</strain>
    </source>
</reference>
<dbReference type="AlphaFoldDB" id="A0A2H0KCH4"/>
<feature type="transmembrane region" description="Helical" evidence="2">
    <location>
        <begin position="30"/>
        <end position="53"/>
    </location>
</feature>
<dbReference type="Pfam" id="PF07963">
    <property type="entry name" value="N_methyl"/>
    <property type="match status" value="1"/>
</dbReference>
<evidence type="ECO:0008006" key="5">
    <source>
        <dbReference type="Google" id="ProtNLM"/>
    </source>
</evidence>
<feature type="region of interest" description="Disordered" evidence="1">
    <location>
        <begin position="1"/>
        <end position="23"/>
    </location>
</feature>
<dbReference type="NCBIfam" id="TIGR02532">
    <property type="entry name" value="IV_pilin_GFxxxE"/>
    <property type="match status" value="1"/>
</dbReference>
<keyword evidence="2" id="KW-0812">Transmembrane</keyword>